<feature type="non-terminal residue" evidence="1">
    <location>
        <position position="96"/>
    </location>
</feature>
<dbReference type="EMBL" id="CAJOBI010013128">
    <property type="protein sequence ID" value="CAF4169431.1"/>
    <property type="molecule type" value="Genomic_DNA"/>
</dbReference>
<accession>A0A8S2RIL9</accession>
<reference evidence="1" key="1">
    <citation type="submission" date="2021-02" db="EMBL/GenBank/DDBJ databases">
        <authorList>
            <person name="Nowell W R."/>
        </authorList>
    </citation>
    <scope>NUCLEOTIDE SEQUENCE</scope>
</reference>
<evidence type="ECO:0000313" key="1">
    <source>
        <dbReference type="EMBL" id="CAF4169431.1"/>
    </source>
</evidence>
<dbReference type="SUPFAM" id="SSF51004">
    <property type="entry name" value="C-terminal (heme d1) domain of cytochrome cd1-nitrite reductase"/>
    <property type="match status" value="1"/>
</dbReference>
<comment type="caution">
    <text evidence="1">The sequence shown here is derived from an EMBL/GenBank/DDBJ whole genome shotgun (WGS) entry which is preliminary data.</text>
</comment>
<evidence type="ECO:0000313" key="3">
    <source>
        <dbReference type="Proteomes" id="UP000676336"/>
    </source>
</evidence>
<feature type="non-terminal residue" evidence="1">
    <location>
        <position position="1"/>
    </location>
</feature>
<dbReference type="Proteomes" id="UP000681720">
    <property type="component" value="Unassembled WGS sequence"/>
</dbReference>
<proteinExistence type="predicted"/>
<dbReference type="Proteomes" id="UP000676336">
    <property type="component" value="Unassembled WGS sequence"/>
</dbReference>
<dbReference type="InterPro" id="IPR011048">
    <property type="entry name" value="Haem_d1_sf"/>
</dbReference>
<dbReference type="EMBL" id="CAJOBJ010016168">
    <property type="protein sequence ID" value="CAF4185819.1"/>
    <property type="molecule type" value="Genomic_DNA"/>
</dbReference>
<name>A0A8S2RIL9_9BILA</name>
<sequence length="96" mass="10437">NNKKILLGICNKLFIFNEYGDPLKTIQLTPSIRGIAISKRSQSNNLAYVSHGDIVSMIDIDTGKTLDCVKETDSSGESGTFLPLGIDTDNIDGNVY</sequence>
<organism evidence="1 3">
    <name type="scientific">Rotaria magnacalcarata</name>
    <dbReference type="NCBI Taxonomy" id="392030"/>
    <lineage>
        <taxon>Eukaryota</taxon>
        <taxon>Metazoa</taxon>
        <taxon>Spiralia</taxon>
        <taxon>Gnathifera</taxon>
        <taxon>Rotifera</taxon>
        <taxon>Eurotatoria</taxon>
        <taxon>Bdelloidea</taxon>
        <taxon>Philodinida</taxon>
        <taxon>Philodinidae</taxon>
        <taxon>Rotaria</taxon>
    </lineage>
</organism>
<dbReference type="AlphaFoldDB" id="A0A8S2RIL9"/>
<protein>
    <submittedName>
        <fullName evidence="1">Uncharacterized protein</fullName>
    </submittedName>
</protein>
<gene>
    <name evidence="2" type="ORF">GIL414_LOCUS20989</name>
    <name evidence="1" type="ORF">SMN809_LOCUS20534</name>
</gene>
<evidence type="ECO:0000313" key="2">
    <source>
        <dbReference type="EMBL" id="CAF4185819.1"/>
    </source>
</evidence>